<protein>
    <submittedName>
        <fullName evidence="1">Uncharacterized protein</fullName>
    </submittedName>
</protein>
<evidence type="ECO:0000313" key="1">
    <source>
        <dbReference type="EMBL" id="KUM50348.1"/>
    </source>
</evidence>
<gene>
    <name evidence="1" type="ORF">ABT39_MTgene191</name>
</gene>
<dbReference type="AlphaFoldDB" id="A0A117NIR7"/>
<organism evidence="1">
    <name type="scientific">Picea glauca</name>
    <name type="common">White spruce</name>
    <name type="synonym">Pinus glauca</name>
    <dbReference type="NCBI Taxonomy" id="3330"/>
    <lineage>
        <taxon>Eukaryota</taxon>
        <taxon>Viridiplantae</taxon>
        <taxon>Streptophyta</taxon>
        <taxon>Embryophyta</taxon>
        <taxon>Tracheophyta</taxon>
        <taxon>Spermatophyta</taxon>
        <taxon>Pinopsida</taxon>
        <taxon>Pinidae</taxon>
        <taxon>Conifers I</taxon>
        <taxon>Pinales</taxon>
        <taxon>Pinaceae</taxon>
        <taxon>Picea</taxon>
    </lineage>
</organism>
<proteinExistence type="predicted"/>
<keyword evidence="1" id="KW-0496">Mitochondrion</keyword>
<dbReference type="EMBL" id="LKAM01000001">
    <property type="protein sequence ID" value="KUM50348.1"/>
    <property type="molecule type" value="Genomic_DNA"/>
</dbReference>
<comment type="caution">
    <text evidence="1">The sequence shown here is derived from an EMBL/GenBank/DDBJ whole genome shotgun (WGS) entry which is preliminary data.</text>
</comment>
<sequence>MYRCWAFTLEMKYIGMPGEVAIEQDKLDQLLLWRVFIKT</sequence>
<reference evidence="1" key="1">
    <citation type="journal article" date="2015" name="Genome Biol. Evol.">
        <title>Organellar Genomes of White Spruce (Picea glauca): Assembly and Annotation.</title>
        <authorList>
            <person name="Jackman S.D."/>
            <person name="Warren R.L."/>
            <person name="Gibb E.A."/>
            <person name="Vandervalk B.P."/>
            <person name="Mohamadi H."/>
            <person name="Chu J."/>
            <person name="Raymond A."/>
            <person name="Pleasance S."/>
            <person name="Coope R."/>
            <person name="Wildung M.R."/>
            <person name="Ritland C.E."/>
            <person name="Bousquet J."/>
            <person name="Jones S.J."/>
            <person name="Bohlmann J."/>
            <person name="Birol I."/>
        </authorList>
    </citation>
    <scope>NUCLEOTIDE SEQUENCE [LARGE SCALE GENOMIC DNA]</scope>
    <source>
        <tissue evidence="1">Flushing bud</tissue>
    </source>
</reference>
<accession>A0A117NIR7</accession>
<name>A0A117NIR7_PICGL</name>
<geneLocation type="mitochondrion" evidence="1"/>